<dbReference type="Proteomes" id="UP000004884">
    <property type="component" value="Unassembled WGS sequence"/>
</dbReference>
<evidence type="ECO:0000256" key="2">
    <source>
        <dbReference type="ARBA" id="ARBA00022676"/>
    </source>
</evidence>
<protein>
    <submittedName>
        <fullName evidence="6">Glycosyl transferase family 2</fullName>
    </submittedName>
</protein>
<dbReference type="CDD" id="cd06423">
    <property type="entry name" value="CESA_like"/>
    <property type="match status" value="1"/>
</dbReference>
<feature type="transmembrane region" description="Helical" evidence="4">
    <location>
        <begin position="309"/>
        <end position="328"/>
    </location>
</feature>
<sequence length="387" mass="44624">MHDESVISVVIPAYNEETSISKCVMSVLTQSWKYKQIIIVDDGSKDKTFSVLISLRDKFINDASLQSYFSKDIPLDKMICVVHQENSGKSKAINNAVMNYAIGKYVMILDADSSLGIDALQNMVHKFDKNKKLIACASNVQVFSPKKIIEFIQQIEYLISYRLKSAEALLNMEYIIGGVGSTFRKDAMIEVGLYDTDCITEDLDFTMKLIMHYGNKKYHFGFASDVITWTPAVHKYIQLFRQRLRWKYGLIQSFFKYKNILFNIRHGKYCRALCWWIFPKAIMDQVVLVLTPSWVIMIMMSSDSIIKGLIFFIFVLSAVLFAITVSIAENAYLDFKNKLHIFLLSPFAFLLLITTIIIDFVSVIVCIFKIREIKRGSKRVSWEHVDR</sequence>
<evidence type="ECO:0000256" key="1">
    <source>
        <dbReference type="ARBA" id="ARBA00006739"/>
    </source>
</evidence>
<dbReference type="GO" id="GO:0016757">
    <property type="term" value="F:glycosyltransferase activity"/>
    <property type="evidence" value="ECO:0007669"/>
    <property type="project" value="UniProtKB-KW"/>
</dbReference>
<dbReference type="PANTHER" id="PTHR43630">
    <property type="entry name" value="POLY-BETA-1,6-N-ACETYL-D-GLUCOSAMINE SYNTHASE"/>
    <property type="match status" value="1"/>
</dbReference>
<feature type="transmembrane region" description="Helical" evidence="4">
    <location>
        <begin position="275"/>
        <end position="297"/>
    </location>
</feature>
<dbReference type="InterPro" id="IPR001173">
    <property type="entry name" value="Glyco_trans_2-like"/>
</dbReference>
<feature type="domain" description="Glycosyltransferase 2-like" evidence="5">
    <location>
        <begin position="8"/>
        <end position="188"/>
    </location>
</feature>
<dbReference type="RefSeq" id="WP_004123402.1">
    <property type="nucleotide sequence ID" value="NZ_ADER01000001.1"/>
</dbReference>
<keyword evidence="4" id="KW-1133">Transmembrane helix</keyword>
<keyword evidence="3 6" id="KW-0808">Transferase</keyword>
<evidence type="ECO:0000313" key="6">
    <source>
        <dbReference type="EMBL" id="EIK82305.1"/>
    </source>
</evidence>
<dbReference type="PANTHER" id="PTHR43630:SF1">
    <property type="entry name" value="POLY-BETA-1,6-N-ACETYL-D-GLUCOSAMINE SYNTHASE"/>
    <property type="match status" value="1"/>
</dbReference>
<proteinExistence type="inferred from homology"/>
<dbReference type="Pfam" id="PF00535">
    <property type="entry name" value="Glycos_transf_2"/>
    <property type="match status" value="1"/>
</dbReference>
<gene>
    <name evidence="6" type="ORF">CGSMWGv1400E_00435</name>
</gene>
<dbReference type="InterPro" id="IPR029044">
    <property type="entry name" value="Nucleotide-diphossugar_trans"/>
</dbReference>
<comment type="similarity">
    <text evidence="1">Belongs to the glycosyltransferase 2 family.</text>
</comment>
<dbReference type="EMBL" id="ADER01000001">
    <property type="protein sequence ID" value="EIK82305.1"/>
    <property type="molecule type" value="Genomic_DNA"/>
</dbReference>
<evidence type="ECO:0000313" key="7">
    <source>
        <dbReference type="Proteomes" id="UP000004884"/>
    </source>
</evidence>
<dbReference type="PATRIC" id="fig|698956.3.peg.88"/>
<name>I4LZB5_GARVA</name>
<feature type="transmembrane region" description="Helical" evidence="4">
    <location>
        <begin position="340"/>
        <end position="368"/>
    </location>
</feature>
<keyword evidence="2" id="KW-0328">Glycosyltransferase</keyword>
<dbReference type="Gene3D" id="3.90.550.10">
    <property type="entry name" value="Spore Coat Polysaccharide Biosynthesis Protein SpsA, Chain A"/>
    <property type="match status" value="1"/>
</dbReference>
<dbReference type="SUPFAM" id="SSF53448">
    <property type="entry name" value="Nucleotide-diphospho-sugar transferases"/>
    <property type="match status" value="1"/>
</dbReference>
<comment type="caution">
    <text evidence="6">The sequence shown here is derived from an EMBL/GenBank/DDBJ whole genome shotgun (WGS) entry which is preliminary data.</text>
</comment>
<keyword evidence="4" id="KW-0812">Transmembrane</keyword>
<organism evidence="6 7">
    <name type="scientific">Gardnerella vaginalis 1400E</name>
    <dbReference type="NCBI Taxonomy" id="698956"/>
    <lineage>
        <taxon>Bacteria</taxon>
        <taxon>Bacillati</taxon>
        <taxon>Actinomycetota</taxon>
        <taxon>Actinomycetes</taxon>
        <taxon>Bifidobacteriales</taxon>
        <taxon>Bifidobacteriaceae</taxon>
        <taxon>Gardnerella</taxon>
    </lineage>
</organism>
<reference evidence="6 7" key="1">
    <citation type="journal article" date="2012" name="J. Bacteriol.">
        <title>Comparative Genomic Analyses of 17 Clinical Isolates of Gardnerella vaginalis Provide Evidence of Multiple Genetically Isolated Clades Consistent with Subspeciation into Genovars.</title>
        <authorList>
            <person name="Ahmed A."/>
            <person name="Earl J."/>
            <person name="Retchless A."/>
            <person name="Hillier S."/>
            <person name="Rabe L."/>
            <person name="Cherpes T."/>
            <person name="Powell E."/>
            <person name="Janto B."/>
            <person name="Eutsey R."/>
            <person name="Hiller N.L."/>
            <person name="Boissy R."/>
            <person name="Dahlgreen M."/>
            <person name="Hall B."/>
            <person name="Costerton J."/>
            <person name="Post J.C."/>
            <person name="Hu F."/>
            <person name="Ehrlich G."/>
        </authorList>
    </citation>
    <scope>NUCLEOTIDE SEQUENCE [LARGE SCALE GENOMIC DNA]</scope>
    <source>
        <strain evidence="6 7">1400E</strain>
    </source>
</reference>
<evidence type="ECO:0000256" key="4">
    <source>
        <dbReference type="SAM" id="Phobius"/>
    </source>
</evidence>
<evidence type="ECO:0000259" key="5">
    <source>
        <dbReference type="Pfam" id="PF00535"/>
    </source>
</evidence>
<dbReference type="AlphaFoldDB" id="I4LZB5"/>
<accession>I4LZB5</accession>
<keyword evidence="4" id="KW-0472">Membrane</keyword>
<evidence type="ECO:0000256" key="3">
    <source>
        <dbReference type="ARBA" id="ARBA00022679"/>
    </source>
</evidence>